<dbReference type="PANTHER" id="PTHR24276:SF98">
    <property type="entry name" value="FI18310P1-RELATED"/>
    <property type="match status" value="1"/>
</dbReference>
<evidence type="ECO:0000256" key="4">
    <source>
        <dbReference type="SAM" id="SignalP"/>
    </source>
</evidence>
<evidence type="ECO:0000313" key="6">
    <source>
        <dbReference type="EMBL" id="KGQ03168.1"/>
    </source>
</evidence>
<evidence type="ECO:0000259" key="5">
    <source>
        <dbReference type="PROSITE" id="PS50240"/>
    </source>
</evidence>
<evidence type="ECO:0000256" key="1">
    <source>
        <dbReference type="ARBA" id="ARBA00007664"/>
    </source>
</evidence>
<dbReference type="SUPFAM" id="SSF50494">
    <property type="entry name" value="Trypsin-like serine proteases"/>
    <property type="match status" value="1"/>
</dbReference>
<feature type="chain" id="PRO_5002006618" evidence="4">
    <location>
        <begin position="21"/>
        <end position="320"/>
    </location>
</feature>
<feature type="domain" description="Peptidase S1" evidence="5">
    <location>
        <begin position="27"/>
        <end position="255"/>
    </location>
</feature>
<dbReference type="CDD" id="cd00190">
    <property type="entry name" value="Tryp_SPc"/>
    <property type="match status" value="1"/>
</dbReference>
<dbReference type="EMBL" id="ANFO01001279">
    <property type="protein sequence ID" value="KGQ03168.1"/>
    <property type="molecule type" value="Genomic_DNA"/>
</dbReference>
<dbReference type="InterPro" id="IPR018114">
    <property type="entry name" value="TRYPSIN_HIS"/>
</dbReference>
<dbReference type="STRING" id="1245745.A0A0A2V6T8"/>
<dbReference type="InterPro" id="IPR001254">
    <property type="entry name" value="Trypsin_dom"/>
</dbReference>
<dbReference type="InterPro" id="IPR033116">
    <property type="entry name" value="TRYPSIN_SER"/>
</dbReference>
<comment type="caution">
    <text evidence="6">The sequence shown here is derived from an EMBL/GenBank/DDBJ whole genome shotgun (WGS) entry which is preliminary data.</text>
</comment>
<organism evidence="6 7">
    <name type="scientific">Beauveria bassiana D1-5</name>
    <dbReference type="NCBI Taxonomy" id="1245745"/>
    <lineage>
        <taxon>Eukaryota</taxon>
        <taxon>Fungi</taxon>
        <taxon>Dikarya</taxon>
        <taxon>Ascomycota</taxon>
        <taxon>Pezizomycotina</taxon>
        <taxon>Sordariomycetes</taxon>
        <taxon>Hypocreomycetidae</taxon>
        <taxon>Hypocreales</taxon>
        <taxon>Cordycipitaceae</taxon>
        <taxon>Beauveria</taxon>
    </lineage>
</organism>
<evidence type="ECO:0000313" key="7">
    <source>
        <dbReference type="Proteomes" id="UP000030106"/>
    </source>
</evidence>
<dbReference type="SMART" id="SM00020">
    <property type="entry name" value="Tryp_SPc"/>
    <property type="match status" value="1"/>
</dbReference>
<dbReference type="GO" id="GO:0004252">
    <property type="term" value="F:serine-type endopeptidase activity"/>
    <property type="evidence" value="ECO:0007669"/>
    <property type="project" value="InterPro"/>
</dbReference>
<dbReference type="PROSITE" id="PS00135">
    <property type="entry name" value="TRYPSIN_SER"/>
    <property type="match status" value="1"/>
</dbReference>
<keyword evidence="3" id="KW-0720">Serine protease</keyword>
<keyword evidence="4" id="KW-0732">Signal</keyword>
<accession>A0A0A2V6T8</accession>
<dbReference type="Gene3D" id="2.40.10.10">
    <property type="entry name" value="Trypsin-like serine proteases"/>
    <property type="match status" value="1"/>
</dbReference>
<evidence type="ECO:0000256" key="2">
    <source>
        <dbReference type="ARBA" id="ARBA00023157"/>
    </source>
</evidence>
<evidence type="ECO:0000256" key="3">
    <source>
        <dbReference type="RuleBase" id="RU363034"/>
    </source>
</evidence>
<name>A0A0A2V6T8_BEABA</name>
<dbReference type="PROSITE" id="PS50240">
    <property type="entry name" value="TRYPSIN_DOM"/>
    <property type="match status" value="1"/>
</dbReference>
<feature type="signal peptide" evidence="4">
    <location>
        <begin position="1"/>
        <end position="20"/>
    </location>
</feature>
<dbReference type="PRINTS" id="PR00722">
    <property type="entry name" value="CHYMOTRYPSIN"/>
</dbReference>
<protein>
    <submittedName>
        <fullName evidence="6">Trypsin</fullName>
    </submittedName>
</protein>
<dbReference type="OrthoDB" id="4915747at2759"/>
<dbReference type="PROSITE" id="PS00134">
    <property type="entry name" value="TRYPSIN_HIS"/>
    <property type="match status" value="1"/>
</dbReference>
<dbReference type="Pfam" id="PF00089">
    <property type="entry name" value="Trypsin"/>
    <property type="match status" value="1"/>
</dbReference>
<proteinExistence type="inferred from homology"/>
<dbReference type="GO" id="GO:0006508">
    <property type="term" value="P:proteolysis"/>
    <property type="evidence" value="ECO:0007669"/>
    <property type="project" value="UniProtKB-KW"/>
</dbReference>
<dbReference type="Proteomes" id="UP000030106">
    <property type="component" value="Unassembled WGS sequence"/>
</dbReference>
<keyword evidence="3" id="KW-0645">Protease</keyword>
<comment type="similarity">
    <text evidence="1">Belongs to the peptidase S1 family.</text>
</comment>
<sequence>MARKGATMLAVAISATLAAAATIDKRIVGGEDANIGDFPFLVSIRNQDGIQFCGGSLLDSTTVLTAGHCVKGSSYVKAGSLNRLVGGVGSLVASKKTHPDYDLLYETDEEAIPVHDIGILKLLQPIEKNDTIHIGFATLPADGHDPAVNSTAVAAGWGRQHESGFKVDMLSKVVIPIQARKDCPKANDTTICAGGNGKTVCKGDSGGPLVDEKTQQVIGISSWVPKEEGGHHCNLAPASYTRVGSYIPFIEENLGGSLPVPDEEMLDALKTQQVYEHCDIFGSDKRGSCLSSYFECAQTLGWKAATQEIIQCIDVLQKKN</sequence>
<dbReference type="PANTHER" id="PTHR24276">
    <property type="entry name" value="POLYSERASE-RELATED"/>
    <property type="match status" value="1"/>
</dbReference>
<dbReference type="InterPro" id="IPR043504">
    <property type="entry name" value="Peptidase_S1_PA_chymotrypsin"/>
</dbReference>
<dbReference type="InterPro" id="IPR050430">
    <property type="entry name" value="Peptidase_S1"/>
</dbReference>
<keyword evidence="3" id="KW-0378">Hydrolase</keyword>
<keyword evidence="2" id="KW-1015">Disulfide bond</keyword>
<dbReference type="InterPro" id="IPR009003">
    <property type="entry name" value="Peptidase_S1_PA"/>
</dbReference>
<dbReference type="eggNOG" id="KOG3627">
    <property type="taxonomic scope" value="Eukaryota"/>
</dbReference>
<dbReference type="AlphaFoldDB" id="A0A0A2V6T8"/>
<reference evidence="6 7" key="1">
    <citation type="submission" date="2012-10" db="EMBL/GenBank/DDBJ databases">
        <title>Genome sequencing and analysis of entomopathogenic fungi Beauveria bassiana D1-5.</title>
        <authorList>
            <person name="Li Q."/>
            <person name="Wang L."/>
            <person name="Zhang Z."/>
            <person name="Wang Q."/>
            <person name="Ren J."/>
            <person name="Wang M."/>
            <person name="Xu W."/>
            <person name="Wang J."/>
            <person name="Lu Y."/>
            <person name="Du Q."/>
            <person name="Sun Z."/>
        </authorList>
    </citation>
    <scope>NUCLEOTIDE SEQUENCE [LARGE SCALE GENOMIC DNA]</scope>
    <source>
        <strain evidence="6 7">D1-5</strain>
    </source>
</reference>
<dbReference type="HOGENOM" id="CLU_006842_7_5_1"/>
<dbReference type="InterPro" id="IPR001314">
    <property type="entry name" value="Peptidase_S1A"/>
</dbReference>
<gene>
    <name evidence="6" type="ORF">BBAD15_g11634</name>
</gene>